<evidence type="ECO:0000259" key="10">
    <source>
        <dbReference type="PROSITE" id="PS50035"/>
    </source>
</evidence>
<reference evidence="12" key="1">
    <citation type="submission" date="2016-10" db="EMBL/GenBank/DDBJ databases">
        <title>Comparative genomics uncovers the prolific and rare metabolic potential of the cyanobacterial genus Moorea.</title>
        <authorList>
            <person name="Leao T."/>
            <person name="Castelao G."/>
            <person name="Korobeynikov A."/>
            <person name="Monroe E.A."/>
            <person name="Podell S."/>
            <person name="Glukhov E."/>
            <person name="Allen E."/>
            <person name="Gerwick W.H."/>
            <person name="Gerwick L."/>
        </authorList>
    </citation>
    <scope>NUCLEOTIDE SEQUENCE [LARGE SCALE GENOMIC DNA]</scope>
    <source>
        <strain evidence="12">JHB</strain>
    </source>
</reference>
<dbReference type="EMBL" id="CP017708">
    <property type="protein sequence ID" value="AOY82706.1"/>
    <property type="molecule type" value="Genomic_DNA"/>
</dbReference>
<dbReference type="AlphaFoldDB" id="A0A1D9G515"/>
<dbReference type="InterPro" id="IPR001736">
    <property type="entry name" value="PLipase_D/transphosphatidylase"/>
</dbReference>
<evidence type="ECO:0000256" key="7">
    <source>
        <dbReference type="ARBA" id="ARBA00034000"/>
    </source>
</evidence>
<proteinExistence type="predicted"/>
<dbReference type="Pfam" id="PF00905">
    <property type="entry name" value="Transpeptidase"/>
    <property type="match status" value="1"/>
</dbReference>
<dbReference type="Proteomes" id="UP000176944">
    <property type="component" value="Chromosome"/>
</dbReference>
<accession>A0A1D9G515</accession>
<evidence type="ECO:0000313" key="11">
    <source>
        <dbReference type="EMBL" id="AOY82706.1"/>
    </source>
</evidence>
<dbReference type="GO" id="GO:0009002">
    <property type="term" value="F:serine-type D-Ala-D-Ala carboxypeptidase activity"/>
    <property type="evidence" value="ECO:0007669"/>
    <property type="project" value="UniProtKB-EC"/>
</dbReference>
<sequence length="870" mass="97035">MWLRLNPKHRRAVKLFLGLALLGITVRTLPYLAPIRAKDLVQDDLAVEFRDRNGLSLGTILSRDQDHTAVVPLDQISPHFIHAILAAEDGEFYHHGALEMRAIMRSLIEAIEAKRIVSGASTITMQLARMLEPNPRTLPAKFQEIWLSWRLAAGMSKDEILAAYINRLPMGGNIYGLEAAARIYFGMPASELNVAQASLLAGLPNNPNYLNPYYYWDAAKRRQIYVLKRMVEDGYITATQADQAYEEAISLLPRQQGIIAAPHFLFLVANQLPSEHPSQIRTTIDRPLQEFVEAQVQQVVRDLAHKNVHHAAAIVIENKSGEVYAYVGSPDYFSEAELGRNDGVQALRQPGSTLKPFLYQLALEQRIIRPNTVLADIPTYYAIPGARLYSPTDYSETFLGPVRIRIALANSLNIPAVRVLEKVGVSNFLLHLHQLGFEHLTQSPEHYGLGLTLGSGEVSLWELARAYLTLARLGQPTSVVTTLSSPSPNRDDLSVYRKQGRQGRQERQASGGSKQLSDHRASKQNPLFNLPYRNAKGKQHPNLGQKATLREQHSTVQHSTVQPPNLQPPNLQPPNLQHSTLQHSTLSTWALITDILSDPQARAQGFGVDSVLNLPFPAAVKTGTSSNFRDTWTVGFTKNYTVATWVGNFNGEPMEQVSGVIGAAPLWHRIMLHLHQSQEPAPFQAPPGLVQRPVCALSGLRPTPACPTVVQEYFYPDDLQDYERQSDTFYQITSVGANHQSPQYIVNLPDEYNEWLARQPQVNLAPGKLKILSPREGDLYMLYPTESDQDSNSAVQRLEFKVAGLKSESVEWWLNGEKLTTNSSNSFFWPLGPGDWTLEVKSGEISDRVTFKVQLAENPPTRRGFSIAGP</sequence>
<dbReference type="Pfam" id="PF06832">
    <property type="entry name" value="BiPBP_C"/>
    <property type="match status" value="1"/>
</dbReference>
<evidence type="ECO:0000313" key="12">
    <source>
        <dbReference type="Proteomes" id="UP000176944"/>
    </source>
</evidence>
<dbReference type="GO" id="GO:0009252">
    <property type="term" value="P:peptidoglycan biosynthetic process"/>
    <property type="evidence" value="ECO:0007669"/>
    <property type="project" value="TreeGrafter"/>
</dbReference>
<dbReference type="InterPro" id="IPR001264">
    <property type="entry name" value="Glyco_trans_51"/>
</dbReference>
<keyword evidence="3" id="KW-0328">Glycosyltransferase</keyword>
<keyword evidence="4" id="KW-0808">Transferase</keyword>
<dbReference type="InterPro" id="IPR001460">
    <property type="entry name" value="PCN-bd_Tpept"/>
</dbReference>
<keyword evidence="5" id="KW-0378">Hydrolase</keyword>
<evidence type="ECO:0000256" key="9">
    <source>
        <dbReference type="SAM" id="MobiDB-lite"/>
    </source>
</evidence>
<organism evidence="11 12">
    <name type="scientific">Moorena producens (strain JHB)</name>
    <dbReference type="NCBI Taxonomy" id="1454205"/>
    <lineage>
        <taxon>Bacteria</taxon>
        <taxon>Bacillati</taxon>
        <taxon>Cyanobacteriota</taxon>
        <taxon>Cyanophyceae</taxon>
        <taxon>Coleofasciculales</taxon>
        <taxon>Coleofasciculaceae</taxon>
        <taxon>Moorena</taxon>
    </lineage>
</organism>
<dbReference type="SUPFAM" id="SSF56601">
    <property type="entry name" value="beta-lactamase/transpeptidase-like"/>
    <property type="match status" value="1"/>
</dbReference>
<feature type="domain" description="PLD phosphodiesterase" evidence="10">
    <location>
        <begin position="305"/>
        <end position="336"/>
    </location>
</feature>
<feature type="region of interest" description="Disordered" evidence="9">
    <location>
        <begin position="478"/>
        <end position="580"/>
    </location>
</feature>
<dbReference type="InterPro" id="IPR009647">
    <property type="entry name" value="PBP_C"/>
</dbReference>
<keyword evidence="6" id="KW-0511">Multifunctional enzyme</keyword>
<dbReference type="Gene3D" id="3.40.710.10">
    <property type="entry name" value="DD-peptidase/beta-lactamase superfamily"/>
    <property type="match status" value="2"/>
</dbReference>
<evidence type="ECO:0000256" key="3">
    <source>
        <dbReference type="ARBA" id="ARBA00022676"/>
    </source>
</evidence>
<dbReference type="InterPro" id="IPR023346">
    <property type="entry name" value="Lysozyme-like_dom_sf"/>
</dbReference>
<dbReference type="Gene3D" id="1.10.3810.10">
    <property type="entry name" value="Biosynthetic peptidoglycan transglycosylase-like"/>
    <property type="match status" value="1"/>
</dbReference>
<comment type="catalytic activity">
    <reaction evidence="7">
        <text>Preferential cleavage: (Ac)2-L-Lys-D-Ala-|-D-Ala. Also transpeptidation of peptidyl-alanyl moieties that are N-acyl substituents of D-alanine.</text>
        <dbReference type="EC" id="3.4.16.4"/>
    </reaction>
</comment>
<dbReference type="GO" id="GO:0008955">
    <property type="term" value="F:peptidoglycan glycosyltransferase activity"/>
    <property type="evidence" value="ECO:0007669"/>
    <property type="project" value="UniProtKB-EC"/>
</dbReference>
<keyword evidence="2" id="KW-0645">Protease</keyword>
<dbReference type="Pfam" id="PF00912">
    <property type="entry name" value="Transgly"/>
    <property type="match status" value="1"/>
</dbReference>
<evidence type="ECO:0000256" key="6">
    <source>
        <dbReference type="ARBA" id="ARBA00023268"/>
    </source>
</evidence>
<evidence type="ECO:0000256" key="5">
    <source>
        <dbReference type="ARBA" id="ARBA00022801"/>
    </source>
</evidence>
<keyword evidence="1" id="KW-0121">Carboxypeptidase</keyword>
<name>A0A1D9G515_MOOP1</name>
<dbReference type="InterPro" id="IPR012338">
    <property type="entry name" value="Beta-lactam/transpept-like"/>
</dbReference>
<dbReference type="GO" id="GO:0006793">
    <property type="term" value="P:phosphorus metabolic process"/>
    <property type="evidence" value="ECO:0007669"/>
    <property type="project" value="UniProtKB-ARBA"/>
</dbReference>
<evidence type="ECO:0000256" key="1">
    <source>
        <dbReference type="ARBA" id="ARBA00022645"/>
    </source>
</evidence>
<evidence type="ECO:0000256" key="4">
    <source>
        <dbReference type="ARBA" id="ARBA00022679"/>
    </source>
</evidence>
<dbReference type="GO" id="GO:0030288">
    <property type="term" value="C:outer membrane-bounded periplasmic space"/>
    <property type="evidence" value="ECO:0007669"/>
    <property type="project" value="TreeGrafter"/>
</dbReference>
<dbReference type="InterPro" id="IPR036950">
    <property type="entry name" value="PBP_transglycosylase"/>
</dbReference>
<evidence type="ECO:0000256" key="2">
    <source>
        <dbReference type="ARBA" id="ARBA00022670"/>
    </source>
</evidence>
<dbReference type="PANTHER" id="PTHR32282:SF15">
    <property type="entry name" value="PENICILLIN-BINDING PROTEIN 1C"/>
    <property type="match status" value="1"/>
</dbReference>
<feature type="compositionally biased region" description="Low complexity" evidence="9">
    <location>
        <begin position="478"/>
        <end position="488"/>
    </location>
</feature>
<dbReference type="PANTHER" id="PTHR32282">
    <property type="entry name" value="BINDING PROTEIN TRANSPEPTIDASE, PUTATIVE-RELATED"/>
    <property type="match status" value="1"/>
</dbReference>
<dbReference type="PROSITE" id="PS50035">
    <property type="entry name" value="PLD"/>
    <property type="match status" value="1"/>
</dbReference>
<evidence type="ECO:0000256" key="8">
    <source>
        <dbReference type="ARBA" id="ARBA00049902"/>
    </source>
</evidence>
<dbReference type="GO" id="GO:0008658">
    <property type="term" value="F:penicillin binding"/>
    <property type="evidence" value="ECO:0007669"/>
    <property type="project" value="InterPro"/>
</dbReference>
<dbReference type="InterPro" id="IPR050396">
    <property type="entry name" value="Glycosyltr_51/Transpeptidase"/>
</dbReference>
<protein>
    <submittedName>
        <fullName evidence="11">Transglycosylase domain-containing protein</fullName>
    </submittedName>
</protein>
<dbReference type="SUPFAM" id="SSF53955">
    <property type="entry name" value="Lysozyme-like"/>
    <property type="match status" value="1"/>
</dbReference>
<gene>
    <name evidence="11" type="ORF">BJP36_25125</name>
</gene>
<comment type="catalytic activity">
    <reaction evidence="8">
        <text>[GlcNAc-(1-&gt;4)-Mur2Ac(oyl-L-Ala-gamma-D-Glu-L-Lys-D-Ala-D-Ala)](n)-di-trans,octa-cis-undecaprenyl diphosphate + beta-D-GlcNAc-(1-&gt;4)-Mur2Ac(oyl-L-Ala-gamma-D-Glu-L-Lys-D-Ala-D-Ala)-di-trans,octa-cis-undecaprenyl diphosphate = [GlcNAc-(1-&gt;4)-Mur2Ac(oyl-L-Ala-gamma-D-Glu-L-Lys-D-Ala-D-Ala)](n+1)-di-trans,octa-cis-undecaprenyl diphosphate + di-trans,octa-cis-undecaprenyl diphosphate + H(+)</text>
        <dbReference type="Rhea" id="RHEA:23708"/>
        <dbReference type="Rhea" id="RHEA-COMP:9602"/>
        <dbReference type="Rhea" id="RHEA-COMP:9603"/>
        <dbReference type="ChEBI" id="CHEBI:15378"/>
        <dbReference type="ChEBI" id="CHEBI:58405"/>
        <dbReference type="ChEBI" id="CHEBI:60033"/>
        <dbReference type="ChEBI" id="CHEBI:78435"/>
        <dbReference type="EC" id="2.4.99.28"/>
    </reaction>
</comment>
<dbReference type="GO" id="GO:0006508">
    <property type="term" value="P:proteolysis"/>
    <property type="evidence" value="ECO:0007669"/>
    <property type="project" value="UniProtKB-KW"/>
</dbReference>